<organism evidence="1">
    <name type="scientific">viral metagenome</name>
    <dbReference type="NCBI Taxonomy" id="1070528"/>
    <lineage>
        <taxon>unclassified sequences</taxon>
        <taxon>metagenomes</taxon>
        <taxon>organismal metagenomes</taxon>
    </lineage>
</organism>
<sequence length="275" mass="32832">MTTKVFQNRQYTTQSSKRYNDLILGMNHYMLTSEVITGMDELLNRCVSHRIKEDKKEKNTNPQQWEYVKKDQSMMSRQKERFFFPKESDQLFWLFYLLQNGDTKYEIIDTSKFLTEKEEKMKCIDILRMNKKQLSTYKIKGLKDTVEDDLVNSKKIDIKTFFALCITHNMNIMYIHKQKYYELNCDPDDNNLPTVVHRIDTPSLKYGYELNMTQEKIDKYRETYYSSYSLSSPLKCASSYKVGELKDICKQVQIEEDIISNKTKPQLYQLLIDTL</sequence>
<proteinExistence type="predicted"/>
<protein>
    <submittedName>
        <fullName evidence="1">Uncharacterized protein</fullName>
    </submittedName>
</protein>
<reference evidence="1" key="1">
    <citation type="journal article" date="2020" name="Nature">
        <title>Giant virus diversity and host interactions through global metagenomics.</title>
        <authorList>
            <person name="Schulz F."/>
            <person name="Roux S."/>
            <person name="Paez-Espino D."/>
            <person name="Jungbluth S."/>
            <person name="Walsh D.A."/>
            <person name="Denef V.J."/>
            <person name="McMahon K.D."/>
            <person name="Konstantinidis K.T."/>
            <person name="Eloe-Fadrosh E.A."/>
            <person name="Kyrpides N.C."/>
            <person name="Woyke T."/>
        </authorList>
    </citation>
    <scope>NUCLEOTIDE SEQUENCE</scope>
    <source>
        <strain evidence="1">GVMAG-M-3300024252-29</strain>
    </source>
</reference>
<accession>A0A6C0ILM5</accession>
<dbReference type="AlphaFoldDB" id="A0A6C0ILM5"/>
<name>A0A6C0ILM5_9ZZZZ</name>
<dbReference type="EMBL" id="MN740207">
    <property type="protein sequence ID" value="QHT93336.1"/>
    <property type="molecule type" value="Genomic_DNA"/>
</dbReference>
<evidence type="ECO:0000313" key="1">
    <source>
        <dbReference type="EMBL" id="QHT93336.1"/>
    </source>
</evidence>